<reference evidence="1" key="1">
    <citation type="journal article" date="2020" name="Fungal Divers.">
        <title>Resolving the Mortierellaceae phylogeny through synthesis of multi-gene phylogenetics and phylogenomics.</title>
        <authorList>
            <person name="Vandepol N."/>
            <person name="Liber J."/>
            <person name="Desiro A."/>
            <person name="Na H."/>
            <person name="Kennedy M."/>
            <person name="Barry K."/>
            <person name="Grigoriev I.V."/>
            <person name="Miller A.N."/>
            <person name="O'Donnell K."/>
            <person name="Stajich J.E."/>
            <person name="Bonito G."/>
        </authorList>
    </citation>
    <scope>NUCLEOTIDE SEQUENCE</scope>
    <source>
        <strain evidence="1">NVP1</strain>
    </source>
</reference>
<name>A0A9P5VR34_9FUNG</name>
<dbReference type="InterPro" id="IPR039635">
    <property type="entry name" value="ERMARD"/>
</dbReference>
<sequence>MHPLAESSADIGLPTDQFDVIYERIVFGSTGPSQSTSTPDHIESSFMFVMATLPLVEHSLRQMYVSLNECKEDRNFALVAGEYYLTLDVILEPYVPSDFYVDSSPRLIVHDLARIPNRLYEELGPGLMNLMRDLFMYAYGPRLRDRTSHGEFNTFIGRDIKQEPWLEFYAVLILELLQHTMTAKNDICFGEHRDALDIAHTCIRNYTSTRFDEWTVARRETMRCFSLLASYRNLVFLSEASWIEIAPLIKGDSVFSLESLDSRLLPDQLSKALMAWPIRLTTDLTTDSGQAIGSMHNLPAWIIIIQRIQNCISKMTLKILSLSEQLQKRQLSSRSRKQFEAMKPVMPRLMGMLVNCLCLVEQRVLVCAKELKVMSSCSTEDLGLLERASQEDIQVRSQLTMFVDKFASNFERAKLNLMDVAWEDLAKGIAGLEAAYVLIA</sequence>
<keyword evidence="2" id="KW-1185">Reference proteome</keyword>
<comment type="caution">
    <text evidence="1">The sequence shown here is derived from an EMBL/GenBank/DDBJ whole genome shotgun (WGS) entry which is preliminary data.</text>
</comment>
<dbReference type="AlphaFoldDB" id="A0A9P5VR34"/>
<evidence type="ECO:0000313" key="2">
    <source>
        <dbReference type="Proteomes" id="UP000696485"/>
    </source>
</evidence>
<dbReference type="PANTHER" id="PTHR31701:SF2">
    <property type="entry name" value="ENDOPLASMIC RETICULUM MEMBRANE-ASSOCIATED RNA DEGRADATION PROTEIN"/>
    <property type="match status" value="1"/>
</dbReference>
<dbReference type="Proteomes" id="UP000696485">
    <property type="component" value="Unassembled WGS sequence"/>
</dbReference>
<proteinExistence type="predicted"/>
<dbReference type="PANTHER" id="PTHR31701">
    <property type="entry name" value="ENDOPLASMIC RETICULUM MEMBRANE-ASSOCIATED RNA DEGRADATION PROTEIN"/>
    <property type="match status" value="1"/>
</dbReference>
<evidence type="ECO:0000313" key="1">
    <source>
        <dbReference type="EMBL" id="KAF9338195.1"/>
    </source>
</evidence>
<organism evidence="1 2">
    <name type="scientific">Podila minutissima</name>
    <dbReference type="NCBI Taxonomy" id="64525"/>
    <lineage>
        <taxon>Eukaryota</taxon>
        <taxon>Fungi</taxon>
        <taxon>Fungi incertae sedis</taxon>
        <taxon>Mucoromycota</taxon>
        <taxon>Mortierellomycotina</taxon>
        <taxon>Mortierellomycetes</taxon>
        <taxon>Mortierellales</taxon>
        <taxon>Mortierellaceae</taxon>
        <taxon>Podila</taxon>
    </lineage>
</organism>
<dbReference type="EMBL" id="JAAAUY010000006">
    <property type="protein sequence ID" value="KAF9338195.1"/>
    <property type="molecule type" value="Genomic_DNA"/>
</dbReference>
<accession>A0A9P5VR34</accession>
<gene>
    <name evidence="1" type="ORF">BG006_008686</name>
</gene>
<protein>
    <submittedName>
        <fullName evidence="1">Uncharacterized protein</fullName>
    </submittedName>
</protein>